<feature type="signal peptide" evidence="1">
    <location>
        <begin position="1"/>
        <end position="20"/>
    </location>
</feature>
<evidence type="ECO:0000313" key="2">
    <source>
        <dbReference type="EMBL" id="MBO8444376.1"/>
    </source>
</evidence>
<name>A0A9D9HAJ0_9BACT</name>
<gene>
    <name evidence="2" type="ORF">IAC23_01590</name>
</gene>
<dbReference type="Proteomes" id="UP000823619">
    <property type="component" value="Unassembled WGS sequence"/>
</dbReference>
<sequence length="472" mass="52110">MKIHLLAAAMPLLVSIPAFSVAPDEILSEEVSHEVPAPGTVEKDGRGKGAVKEELKNHFSLYGFIRNYFTFDSRESASGTGNLFYYLPFDRQYDSDGKDINAQASFRFLAITSRVGLDVTGYRIGKTDISAKVETDFYAGLSGSTGTATLRLRQAYMKLGWKDLPMCGEKTASVSLLMGQAWHPMAADQPDVISLAVGAPFNPFNRSPQVTMDANLGKHFTITGSFIYQMQYTTTGPDGSSANYMKYGILPEIYAGLTYKTGGFLAKAGVSLLSIKPYQLYDAAGDGTELHKVSGRMTSLSPFLYLQYKHKLLTVKAKTVYGGAADHLNQVSGYGVTAFDPDSYHYDYAATHTSSSWMSISYGKKVQGMLMAGYINNLGADKDFMDGYWFFTKDSYNFRYMAQAFRIVPTVVWNIGKFTVGLEYEMTAAQYGSSLNADGSVVKDGTVLPDGSWTERHWVANHRVQLMTRFNF</sequence>
<evidence type="ECO:0008006" key="4">
    <source>
        <dbReference type="Google" id="ProtNLM"/>
    </source>
</evidence>
<reference evidence="2" key="2">
    <citation type="journal article" date="2021" name="PeerJ">
        <title>Extensive microbial diversity within the chicken gut microbiome revealed by metagenomics and culture.</title>
        <authorList>
            <person name="Gilroy R."/>
            <person name="Ravi A."/>
            <person name="Getino M."/>
            <person name="Pursley I."/>
            <person name="Horton D.L."/>
            <person name="Alikhan N.F."/>
            <person name="Baker D."/>
            <person name="Gharbi K."/>
            <person name="Hall N."/>
            <person name="Watson M."/>
            <person name="Adriaenssens E.M."/>
            <person name="Foster-Nyarko E."/>
            <person name="Jarju S."/>
            <person name="Secka A."/>
            <person name="Antonio M."/>
            <person name="Oren A."/>
            <person name="Chaudhuri R.R."/>
            <person name="La Ragione R."/>
            <person name="Hildebrand F."/>
            <person name="Pallen M.J."/>
        </authorList>
    </citation>
    <scope>NUCLEOTIDE SEQUENCE</scope>
    <source>
        <strain evidence="2">D5-748</strain>
    </source>
</reference>
<proteinExistence type="predicted"/>
<reference evidence="2" key="1">
    <citation type="submission" date="2020-10" db="EMBL/GenBank/DDBJ databases">
        <authorList>
            <person name="Gilroy R."/>
        </authorList>
    </citation>
    <scope>NUCLEOTIDE SEQUENCE</scope>
    <source>
        <strain evidence="2">D5-748</strain>
    </source>
</reference>
<feature type="chain" id="PRO_5038758326" description="Porin" evidence="1">
    <location>
        <begin position="21"/>
        <end position="472"/>
    </location>
</feature>
<keyword evidence="1" id="KW-0732">Signal</keyword>
<evidence type="ECO:0000313" key="3">
    <source>
        <dbReference type="Proteomes" id="UP000823619"/>
    </source>
</evidence>
<organism evidence="2 3">
    <name type="scientific">Candidatus Cryptobacteroides merdavium</name>
    <dbReference type="NCBI Taxonomy" id="2840769"/>
    <lineage>
        <taxon>Bacteria</taxon>
        <taxon>Pseudomonadati</taxon>
        <taxon>Bacteroidota</taxon>
        <taxon>Bacteroidia</taxon>
        <taxon>Bacteroidales</taxon>
        <taxon>Candidatus Cryptobacteroides</taxon>
    </lineage>
</organism>
<dbReference type="AlphaFoldDB" id="A0A9D9HAJ0"/>
<comment type="caution">
    <text evidence="2">The sequence shown here is derived from an EMBL/GenBank/DDBJ whole genome shotgun (WGS) entry which is preliminary data.</text>
</comment>
<dbReference type="EMBL" id="JADIMO010000019">
    <property type="protein sequence ID" value="MBO8444376.1"/>
    <property type="molecule type" value="Genomic_DNA"/>
</dbReference>
<evidence type="ECO:0000256" key="1">
    <source>
        <dbReference type="SAM" id="SignalP"/>
    </source>
</evidence>
<protein>
    <recommendedName>
        <fullName evidence="4">Porin</fullName>
    </recommendedName>
</protein>
<accession>A0A9D9HAJ0</accession>